<dbReference type="AlphaFoldDB" id="A0A842IC15"/>
<reference evidence="1 2" key="1">
    <citation type="journal article" date="2017" name="Int. J. Syst. Evol. Microbiol.">
        <title>Gemmobacter straminiformis sp. nov., isolated from an artificial fountain.</title>
        <authorList>
            <person name="Kang J.Y."/>
            <person name="Kim M.J."/>
            <person name="Chun J."/>
            <person name="Son K.P."/>
            <person name="Jahng K.Y."/>
        </authorList>
    </citation>
    <scope>NUCLEOTIDE SEQUENCE [LARGE SCALE GENOMIC DNA]</scope>
    <source>
        <strain evidence="1 2">CAM-8</strain>
    </source>
</reference>
<dbReference type="Proteomes" id="UP000555411">
    <property type="component" value="Unassembled WGS sequence"/>
</dbReference>
<proteinExistence type="predicted"/>
<keyword evidence="1" id="KW-0808">Transferase</keyword>
<accession>A0A842IC15</accession>
<comment type="caution">
    <text evidence="1">The sequence shown here is derived from an EMBL/GenBank/DDBJ whole genome shotgun (WGS) entry which is preliminary data.</text>
</comment>
<protein>
    <submittedName>
        <fullName evidence="1">Glycosyltransferase family 2 protein</fullName>
    </submittedName>
</protein>
<keyword evidence="2" id="KW-1185">Reference proteome</keyword>
<dbReference type="RefSeq" id="WP_185798272.1">
    <property type="nucleotide sequence ID" value="NZ_JACLQD010000004.1"/>
</dbReference>
<dbReference type="EMBL" id="JACLQD010000004">
    <property type="protein sequence ID" value="MBC2836654.1"/>
    <property type="molecule type" value="Genomic_DNA"/>
</dbReference>
<evidence type="ECO:0000313" key="2">
    <source>
        <dbReference type="Proteomes" id="UP000555411"/>
    </source>
</evidence>
<dbReference type="GO" id="GO:0016740">
    <property type="term" value="F:transferase activity"/>
    <property type="evidence" value="ECO:0007669"/>
    <property type="project" value="UniProtKB-KW"/>
</dbReference>
<name>A0A842IC15_9RHOB</name>
<sequence>MDVDVSLTTIAARIGQVDRVIASILSQKPAPARVILHLSAGPWLLDTGIAAVPPALQALADAGRIELRFGANTGPYRKILPWLGAHFGSDRMVVTADDDTVYPQGWLAGLLAAWRPGVTVAHSAHAIALRDGAVAPYGQWFKAPVTSSQLLLPIGKDGVLYRASDFPAEVLDTAAALRLAPTGDDLWLRWHQAWRGVPVVVAGQGKLADAGQGDSLWRSYNRAGGNDATIAALEAHFRASYGFTMAGPGPA</sequence>
<organism evidence="1 2">
    <name type="scientific">Paragemmobacter straminiformis</name>
    <dbReference type="NCBI Taxonomy" id="2045119"/>
    <lineage>
        <taxon>Bacteria</taxon>
        <taxon>Pseudomonadati</taxon>
        <taxon>Pseudomonadota</taxon>
        <taxon>Alphaproteobacteria</taxon>
        <taxon>Rhodobacterales</taxon>
        <taxon>Paracoccaceae</taxon>
        <taxon>Paragemmobacter</taxon>
    </lineage>
</organism>
<evidence type="ECO:0000313" key="1">
    <source>
        <dbReference type="EMBL" id="MBC2836654.1"/>
    </source>
</evidence>
<gene>
    <name evidence="1" type="ORF">H7F16_14130</name>
</gene>